<protein>
    <submittedName>
        <fullName evidence="3">Uncharacterized protein</fullName>
    </submittedName>
</protein>
<name>A0A7G2C140_9TRYP</name>
<feature type="region of interest" description="Disordered" evidence="1">
    <location>
        <begin position="195"/>
        <end position="216"/>
    </location>
</feature>
<keyword evidence="2" id="KW-1133">Transmembrane helix</keyword>
<sequence>MRVCMRSCKRQRWIQRVVNLYLQNNSAQGVVAAVSSNKLFQLAACYGIKGNAASALVSLGINFCFCSTAFVTSNTVQWNKAKRMSAAQYRYNLATHVYTAAAVVGGAAVGAVVGSVVLPVMGIGAAVGGTIGSFAGNYVPTRLRRNKGPDDLARAYTKKVSEFPTARVVKEEDGFTELQVGSESDKDGDTVLRFERRRDDAPNPDEEDVPSRLSYGQDVTLSTADETEDLEGELECLEMTGKELNAYMETCESDEMMLIYLVK</sequence>
<dbReference type="AlphaFoldDB" id="A0A7G2C140"/>
<dbReference type="Proteomes" id="UP000515908">
    <property type="component" value="Chromosome 01"/>
</dbReference>
<evidence type="ECO:0000313" key="4">
    <source>
        <dbReference type="Proteomes" id="UP000515908"/>
    </source>
</evidence>
<evidence type="ECO:0000313" key="3">
    <source>
        <dbReference type="EMBL" id="CAD2213399.1"/>
    </source>
</evidence>
<organism evidence="3 4">
    <name type="scientific">Angomonas deanei</name>
    <dbReference type="NCBI Taxonomy" id="59799"/>
    <lineage>
        <taxon>Eukaryota</taxon>
        <taxon>Discoba</taxon>
        <taxon>Euglenozoa</taxon>
        <taxon>Kinetoplastea</taxon>
        <taxon>Metakinetoplastina</taxon>
        <taxon>Trypanosomatida</taxon>
        <taxon>Trypanosomatidae</taxon>
        <taxon>Strigomonadinae</taxon>
        <taxon>Angomonas</taxon>
    </lineage>
</organism>
<reference evidence="3 4" key="1">
    <citation type="submission" date="2020-08" db="EMBL/GenBank/DDBJ databases">
        <authorList>
            <person name="Newling K."/>
            <person name="Davey J."/>
            <person name="Forrester S."/>
        </authorList>
    </citation>
    <scope>NUCLEOTIDE SEQUENCE [LARGE SCALE GENOMIC DNA]</scope>
    <source>
        <strain evidence="4">Crithidia deanei Carvalho (ATCC PRA-265)</strain>
    </source>
</reference>
<keyword evidence="4" id="KW-1185">Reference proteome</keyword>
<proteinExistence type="predicted"/>
<feature type="transmembrane region" description="Helical" evidence="2">
    <location>
        <begin position="120"/>
        <end position="139"/>
    </location>
</feature>
<dbReference type="VEuPathDB" id="TriTrypDB:ADEAN_000084000"/>
<accession>A0A7G2C140</accession>
<keyword evidence="2" id="KW-0812">Transmembrane</keyword>
<evidence type="ECO:0000256" key="1">
    <source>
        <dbReference type="SAM" id="MobiDB-lite"/>
    </source>
</evidence>
<dbReference type="EMBL" id="LR877145">
    <property type="protein sequence ID" value="CAD2213399.1"/>
    <property type="molecule type" value="Genomic_DNA"/>
</dbReference>
<keyword evidence="2" id="KW-0472">Membrane</keyword>
<feature type="transmembrane region" description="Helical" evidence="2">
    <location>
        <begin position="93"/>
        <end position="114"/>
    </location>
</feature>
<evidence type="ECO:0000256" key="2">
    <source>
        <dbReference type="SAM" id="Phobius"/>
    </source>
</evidence>
<gene>
    <name evidence="3" type="ORF">ADEAN_000084000</name>
</gene>